<dbReference type="InterPro" id="IPR045854">
    <property type="entry name" value="NO2/SO3_Rdtase_4Fe4S_sf"/>
</dbReference>
<dbReference type="RefSeq" id="WP_188783676.1">
    <property type="nucleotide sequence ID" value="NZ_BMNI01000003.1"/>
</dbReference>
<keyword evidence="6" id="KW-0411">Iron-sulfur</keyword>
<evidence type="ECO:0000313" key="9">
    <source>
        <dbReference type="Proteomes" id="UP000655410"/>
    </source>
</evidence>
<keyword evidence="4" id="KW-0560">Oxidoreductase</keyword>
<dbReference type="SUPFAM" id="SSF55124">
    <property type="entry name" value="Nitrite/Sulfite reductase N-terminal domain-like"/>
    <property type="match status" value="2"/>
</dbReference>
<evidence type="ECO:0000256" key="5">
    <source>
        <dbReference type="ARBA" id="ARBA00023004"/>
    </source>
</evidence>
<keyword evidence="5" id="KW-0408">Iron</keyword>
<feature type="domain" description="Nitrite/Sulfite reductase ferredoxin-like" evidence="7">
    <location>
        <begin position="24"/>
        <end position="73"/>
    </location>
</feature>
<dbReference type="Gene3D" id="3.90.480.10">
    <property type="entry name" value="Sulfite Reductase Hemoprotein,Domain 2"/>
    <property type="match status" value="1"/>
</dbReference>
<evidence type="ECO:0000256" key="3">
    <source>
        <dbReference type="ARBA" id="ARBA00022723"/>
    </source>
</evidence>
<dbReference type="PANTHER" id="PTHR32439">
    <property type="entry name" value="FERREDOXIN--NITRITE REDUCTASE, CHLOROPLASTIC"/>
    <property type="match status" value="1"/>
</dbReference>
<reference evidence="9" key="1">
    <citation type="journal article" date="2019" name="Int. J. Syst. Evol. Microbiol.">
        <title>The Global Catalogue of Microorganisms (GCM) 10K type strain sequencing project: providing services to taxonomists for standard genome sequencing and annotation.</title>
        <authorList>
            <consortium name="The Broad Institute Genomics Platform"/>
            <consortium name="The Broad Institute Genome Sequencing Center for Infectious Disease"/>
            <person name="Wu L."/>
            <person name="Ma J."/>
        </authorList>
    </citation>
    <scope>NUCLEOTIDE SEQUENCE [LARGE SCALE GENOMIC DNA]</scope>
    <source>
        <strain evidence="9">CGMCC 4.7371</strain>
    </source>
</reference>
<accession>A0ABQ2NC62</accession>
<organism evidence="8 9">
    <name type="scientific">Nocardioides phosphati</name>
    <dbReference type="NCBI Taxonomy" id="1867775"/>
    <lineage>
        <taxon>Bacteria</taxon>
        <taxon>Bacillati</taxon>
        <taxon>Actinomycetota</taxon>
        <taxon>Actinomycetes</taxon>
        <taxon>Propionibacteriales</taxon>
        <taxon>Nocardioidaceae</taxon>
        <taxon>Nocardioides</taxon>
    </lineage>
</organism>
<keyword evidence="1" id="KW-0004">4Fe-4S</keyword>
<evidence type="ECO:0000256" key="2">
    <source>
        <dbReference type="ARBA" id="ARBA00022617"/>
    </source>
</evidence>
<dbReference type="Pfam" id="PF03460">
    <property type="entry name" value="NIR_SIR_ferr"/>
    <property type="match status" value="1"/>
</dbReference>
<dbReference type="InterPro" id="IPR051329">
    <property type="entry name" value="NIR_SIR_4Fe-4S"/>
</dbReference>
<protein>
    <submittedName>
        <fullName evidence="8">Precorrin-3B synthase</fullName>
    </submittedName>
</protein>
<gene>
    <name evidence="8" type="primary">cobG</name>
    <name evidence="8" type="ORF">GCM10011584_18140</name>
</gene>
<evidence type="ECO:0000313" key="8">
    <source>
        <dbReference type="EMBL" id="GGO89233.1"/>
    </source>
</evidence>
<evidence type="ECO:0000256" key="6">
    <source>
        <dbReference type="ARBA" id="ARBA00023014"/>
    </source>
</evidence>
<dbReference type="InterPro" id="IPR036136">
    <property type="entry name" value="Nit/Sulf_reduc_fer-like_dom_sf"/>
</dbReference>
<evidence type="ECO:0000256" key="4">
    <source>
        <dbReference type="ARBA" id="ARBA00023002"/>
    </source>
</evidence>
<evidence type="ECO:0000259" key="7">
    <source>
        <dbReference type="Pfam" id="PF03460"/>
    </source>
</evidence>
<name>A0ABQ2NC62_9ACTN</name>
<dbReference type="SUPFAM" id="SSF56014">
    <property type="entry name" value="Nitrite and sulphite reductase 4Fe-4S domain-like"/>
    <property type="match status" value="1"/>
</dbReference>
<sequence length="408" mass="42101">MPDLPARPSADDRCPGAVRLHSADDGFVARVRIPGGRVSPAQLVALASLASSLGDGMLYLTSRGNVQLRGLASGCGQDVADALYAAGLLPSLTHDRVRNVVASSLSGLGGVADVEDVLRELDDELLADEALVALSGRFLFGIDAGEGDVLALEPDVAVALETSTDSASGSASTNDGSTDDSLWRLVIAGQPTAVTAPHDLGADLLIGAAHRFLALRAEHAPNAWRVKELPAEALAELAPGRPGPVLAPVHRDPVNRAVRTVSEADDVRTARFTVRDGWAEAGVPLGSAPAEAWLAIAELTNDLRVTPWRSVVLVDPAPGAEDVLRAHGFLLDDADPLAQVTACIGKPGCGKALADVRADAAGLARAHPGVRLHLSGCDRRCGHPTGPHLAAVATAAPDGTTNYSLEQH</sequence>
<proteinExistence type="predicted"/>
<dbReference type="EMBL" id="BMNI01000003">
    <property type="protein sequence ID" value="GGO89233.1"/>
    <property type="molecule type" value="Genomic_DNA"/>
</dbReference>
<dbReference type="InterPro" id="IPR005117">
    <property type="entry name" value="NiRdtase/SiRdtase_haem-b_fer"/>
</dbReference>
<keyword evidence="9" id="KW-1185">Reference proteome</keyword>
<dbReference type="Proteomes" id="UP000655410">
    <property type="component" value="Unassembled WGS sequence"/>
</dbReference>
<dbReference type="PANTHER" id="PTHR32439:SF9">
    <property type="entry name" value="BLR3264 PROTEIN"/>
    <property type="match status" value="1"/>
</dbReference>
<dbReference type="Gene3D" id="3.30.413.10">
    <property type="entry name" value="Sulfite Reductase Hemoprotein, domain 1"/>
    <property type="match status" value="2"/>
</dbReference>
<comment type="caution">
    <text evidence="8">The sequence shown here is derived from an EMBL/GenBank/DDBJ whole genome shotgun (WGS) entry which is preliminary data.</text>
</comment>
<keyword evidence="2" id="KW-0349">Heme</keyword>
<evidence type="ECO:0000256" key="1">
    <source>
        <dbReference type="ARBA" id="ARBA00022485"/>
    </source>
</evidence>
<keyword evidence="3" id="KW-0479">Metal-binding</keyword>